<feature type="compositionally biased region" description="Polar residues" evidence="5">
    <location>
        <begin position="463"/>
        <end position="472"/>
    </location>
</feature>
<feature type="compositionally biased region" description="Low complexity" evidence="5">
    <location>
        <begin position="191"/>
        <end position="235"/>
    </location>
</feature>
<organism evidence="8 9">
    <name type="scientific">Clonostachys solani</name>
    <dbReference type="NCBI Taxonomy" id="160281"/>
    <lineage>
        <taxon>Eukaryota</taxon>
        <taxon>Fungi</taxon>
        <taxon>Dikarya</taxon>
        <taxon>Ascomycota</taxon>
        <taxon>Pezizomycotina</taxon>
        <taxon>Sordariomycetes</taxon>
        <taxon>Hypocreomycetidae</taxon>
        <taxon>Hypocreales</taxon>
        <taxon>Bionectriaceae</taxon>
        <taxon>Clonostachys</taxon>
    </lineage>
</organism>
<dbReference type="PANTHER" id="PTHR15549">
    <property type="entry name" value="PAIRED IMMUNOGLOBULIN-LIKE TYPE 2 RECEPTOR"/>
    <property type="match status" value="1"/>
</dbReference>
<keyword evidence="2 6" id="KW-0812">Transmembrane</keyword>
<evidence type="ECO:0000256" key="6">
    <source>
        <dbReference type="SAM" id="Phobius"/>
    </source>
</evidence>
<comment type="caution">
    <text evidence="8">The sequence shown here is derived from an EMBL/GenBank/DDBJ whole genome shotgun (WGS) entry which is preliminary data.</text>
</comment>
<proteinExistence type="predicted"/>
<protein>
    <submittedName>
        <fullName evidence="8">Uncharacterized protein</fullName>
    </submittedName>
</protein>
<evidence type="ECO:0000256" key="4">
    <source>
        <dbReference type="ARBA" id="ARBA00023136"/>
    </source>
</evidence>
<feature type="region of interest" description="Disordered" evidence="5">
    <location>
        <begin position="295"/>
        <end position="315"/>
    </location>
</feature>
<feature type="compositionally biased region" description="Basic and acidic residues" evidence="5">
    <location>
        <begin position="380"/>
        <end position="395"/>
    </location>
</feature>
<evidence type="ECO:0000256" key="7">
    <source>
        <dbReference type="SAM" id="SignalP"/>
    </source>
</evidence>
<evidence type="ECO:0000256" key="3">
    <source>
        <dbReference type="ARBA" id="ARBA00022989"/>
    </source>
</evidence>
<keyword evidence="9" id="KW-1185">Reference proteome</keyword>
<reference evidence="8" key="1">
    <citation type="submission" date="2021-10" db="EMBL/GenBank/DDBJ databases">
        <authorList>
            <person name="Piombo E."/>
        </authorList>
    </citation>
    <scope>NUCLEOTIDE SEQUENCE</scope>
</reference>
<dbReference type="AlphaFoldDB" id="A0A9P0EG00"/>
<keyword evidence="4 6" id="KW-0472">Membrane</keyword>
<keyword evidence="3 6" id="KW-1133">Transmembrane helix</keyword>
<name>A0A9P0EG00_9HYPO</name>
<feature type="compositionally biased region" description="Basic and acidic residues" evidence="5">
    <location>
        <begin position="243"/>
        <end position="255"/>
    </location>
</feature>
<feature type="region of interest" description="Disordered" evidence="5">
    <location>
        <begin position="413"/>
        <end position="480"/>
    </location>
</feature>
<evidence type="ECO:0000256" key="1">
    <source>
        <dbReference type="ARBA" id="ARBA00004167"/>
    </source>
</evidence>
<feature type="transmembrane region" description="Helical" evidence="6">
    <location>
        <begin position="263"/>
        <end position="288"/>
    </location>
</feature>
<dbReference type="InterPro" id="IPR051694">
    <property type="entry name" value="Immunoregulatory_rcpt-like"/>
</dbReference>
<evidence type="ECO:0000313" key="9">
    <source>
        <dbReference type="Proteomes" id="UP000775872"/>
    </source>
</evidence>
<accession>A0A9P0EG00</accession>
<gene>
    <name evidence="8" type="ORF">CSOL1703_00000508</name>
</gene>
<feature type="compositionally biased region" description="Polar residues" evidence="5">
    <location>
        <begin position="305"/>
        <end position="315"/>
    </location>
</feature>
<feature type="chain" id="PRO_5040277668" evidence="7">
    <location>
        <begin position="29"/>
        <end position="480"/>
    </location>
</feature>
<dbReference type="EMBL" id="CABFOC020000035">
    <property type="protein sequence ID" value="CAH0048562.1"/>
    <property type="molecule type" value="Genomic_DNA"/>
</dbReference>
<dbReference type="GO" id="GO:0071944">
    <property type="term" value="C:cell periphery"/>
    <property type="evidence" value="ECO:0007669"/>
    <property type="project" value="UniProtKB-ARBA"/>
</dbReference>
<keyword evidence="7" id="KW-0732">Signal</keyword>
<feature type="compositionally biased region" description="Basic and acidic residues" evidence="5">
    <location>
        <begin position="295"/>
        <end position="304"/>
    </location>
</feature>
<sequence>MLNCGLTSSVARASSLALLWSIIPAASSHAIPQKTHTVQLRELNVLPWPLPTVMPEANHLLGRQLNTVCGYVGGNPDLPATCSAGSHCAIDVEHGVVGCCPDGGPCTQGVYTGCVDGNSDPQTEVNPYVYTCGGGNVCYQNQFDGGYHQYGCGSASDLATTVAMSASGKQTLDLTSISLEFTATATSLSEPTTLGTKSSSKSGSSTTSSLKTTSSNTSSTGTAGSSSGSNPTSTGGANGGGQDGDKDNANDEAPKDSNNSPPIGAIVGGTVGGVALIALLALLAIFLVRRRKEPLHDGPQREPKFSSSDDSDNTNVFTPLHPTHEMDRSYAQTYMNPVLPGDAVYEKNRHHPGMEPVREVSPNDYVSPITIDEQVMAGGRGRDMETDQQPLREPDNSFGYNGALSAIYELDDDPHGTLHAAQNRSVQPEGPLSEPQDHDPANDSYESAIDPYTNPYRGRRGTDSGSFWQQNRRTTKDGWI</sequence>
<feature type="signal peptide" evidence="7">
    <location>
        <begin position="1"/>
        <end position="28"/>
    </location>
</feature>
<evidence type="ECO:0000256" key="5">
    <source>
        <dbReference type="SAM" id="MobiDB-lite"/>
    </source>
</evidence>
<feature type="region of interest" description="Disordered" evidence="5">
    <location>
        <begin position="377"/>
        <end position="400"/>
    </location>
</feature>
<comment type="subcellular location">
    <subcellularLocation>
        <location evidence="1">Membrane</location>
        <topology evidence="1">Single-pass membrane protein</topology>
    </subcellularLocation>
</comment>
<dbReference type="Proteomes" id="UP000775872">
    <property type="component" value="Unassembled WGS sequence"/>
</dbReference>
<feature type="region of interest" description="Disordered" evidence="5">
    <location>
        <begin position="188"/>
        <end position="261"/>
    </location>
</feature>
<dbReference type="OrthoDB" id="5386093at2759"/>
<evidence type="ECO:0000256" key="2">
    <source>
        <dbReference type="ARBA" id="ARBA00022692"/>
    </source>
</evidence>
<dbReference type="GO" id="GO:0016020">
    <property type="term" value="C:membrane"/>
    <property type="evidence" value="ECO:0007669"/>
    <property type="project" value="UniProtKB-SubCell"/>
</dbReference>
<evidence type="ECO:0000313" key="8">
    <source>
        <dbReference type="EMBL" id="CAH0048562.1"/>
    </source>
</evidence>